<evidence type="ECO:0000256" key="5">
    <source>
        <dbReference type="ARBA" id="ARBA00022853"/>
    </source>
</evidence>
<keyword evidence="4 14" id="KW-0479">Metal-binding</keyword>
<evidence type="ECO:0000259" key="16">
    <source>
        <dbReference type="PROSITE" id="PS51184"/>
    </source>
</evidence>
<dbReference type="FunFam" id="1.10.10.1500:FF:000001">
    <property type="entry name" value="ribosomal oxygenase 1 isoform X1"/>
    <property type="match status" value="1"/>
</dbReference>
<sequence>MDSFYRKPLKISSEKKSGKKDDGRAINPSTATIHPLNVKKERVDSISIPGPFIGSDTESTHSSTPGRKTSKVSKNNGCVKKVKKSLNNKRNLKTKSKNALQPGSSTKKKLKVSEKSSIEEGRETFAWIIHPVPIDDYFSTTWEKRPLHICREDPSYYKALITTAKLDAILREHNVEFTKNLDITSYQNEQRETHNPDGRALPAQVWEAYNEGCSIRMLNPQAFNEHVFALCAVLQEFFGCMVGANLYLTPPGTQGFAPHYDDIEAFVIQLEGKKHWRLYSPREPNEELPRFSSENLLEKDIGKPIMDVVLEAGDLLYFPRGTIHQANALPDSHSFHITVSCYQKNSWGDFLLKLIPAALEAALEEDVEFRRGLPQDYLQYMGVAHCENDSVIINRKRTEFISKLKSLTQKLFSHAPVDAAADQMGKDFIRDALPPDLKDDEQMRTSIENSHHMENGVVVPSNDLTLDTKIKFLRGNIIRLVSEEDIVRVYHCAENSLEYQKEGLKFFEVTPEEAGGIEALLHKYPDYMAIDDLPMDTDAEKLQLANILWRKGLTLTETPL</sequence>
<dbReference type="Pfam" id="PF21233">
    <property type="entry name" value="WHD_RIOX1"/>
    <property type="match status" value="1"/>
</dbReference>
<evidence type="ECO:0000256" key="7">
    <source>
        <dbReference type="ARBA" id="ARBA00023002"/>
    </source>
</evidence>
<evidence type="ECO:0000256" key="2">
    <source>
        <dbReference type="ARBA" id="ARBA00010309"/>
    </source>
</evidence>
<comment type="caution">
    <text evidence="17">The sequence shown here is derived from an EMBL/GenBank/DDBJ whole genome shotgun (WGS) entry which is preliminary data.</text>
</comment>
<dbReference type="PANTHER" id="PTHR13096">
    <property type="entry name" value="MINA53 MYC INDUCED NUCLEAR ANTIGEN"/>
    <property type="match status" value="1"/>
</dbReference>
<dbReference type="PANTHER" id="PTHR13096:SF8">
    <property type="entry name" value="RIBOSOMAL OXYGENASE 1"/>
    <property type="match status" value="1"/>
</dbReference>
<protein>
    <recommendedName>
        <fullName evidence="14">Bifunctional lysine-specific demethylase and histidyl-hydroxylase</fullName>
        <ecNumber evidence="14">1.14.11.27</ecNumber>
    </recommendedName>
</protein>
<dbReference type="Gene3D" id="3.90.930.40">
    <property type="match status" value="1"/>
</dbReference>
<dbReference type="InterPro" id="IPR049043">
    <property type="entry name" value="WHD_RIOX1"/>
</dbReference>
<keyword evidence="5" id="KW-0156">Chromatin regulator</keyword>
<keyword evidence="11 14" id="KW-0539">Nucleus</keyword>
<dbReference type="PROSITE" id="PS51184">
    <property type="entry name" value="JMJC"/>
    <property type="match status" value="1"/>
</dbReference>
<name>A0A8S1CN81_9INSE</name>
<feature type="region of interest" description="Disordered" evidence="15">
    <location>
        <begin position="87"/>
        <end position="115"/>
    </location>
</feature>
<proteinExistence type="inferred from homology"/>
<comment type="subcellular location">
    <subcellularLocation>
        <location evidence="1 14">Nucleus</location>
    </subcellularLocation>
</comment>
<dbReference type="Proteomes" id="UP000494165">
    <property type="component" value="Unassembled WGS sequence"/>
</dbReference>
<comment type="cofactor">
    <cofactor evidence="14">
        <name>Fe(2+)</name>
        <dbReference type="ChEBI" id="CHEBI:29033"/>
    </cofactor>
    <text evidence="14">Binds 1 Fe(2+) ion per subunit.</text>
</comment>
<dbReference type="GO" id="GO:0032453">
    <property type="term" value="F:histone H3K4 demethylase activity"/>
    <property type="evidence" value="ECO:0007669"/>
    <property type="project" value="TreeGrafter"/>
</dbReference>
<dbReference type="EMBL" id="CADEPI010000058">
    <property type="protein sequence ID" value="CAB3371065.1"/>
    <property type="molecule type" value="Genomic_DNA"/>
</dbReference>
<dbReference type="GO" id="GO:0045471">
    <property type="term" value="P:response to ethanol"/>
    <property type="evidence" value="ECO:0007669"/>
    <property type="project" value="UniProtKB-ARBA"/>
</dbReference>
<reference evidence="17 18" key="1">
    <citation type="submission" date="2020-04" db="EMBL/GenBank/DDBJ databases">
        <authorList>
            <person name="Alioto T."/>
            <person name="Alioto T."/>
            <person name="Gomez Garrido J."/>
        </authorList>
    </citation>
    <scope>NUCLEOTIDE SEQUENCE [LARGE SCALE GENOMIC DNA]</scope>
</reference>
<dbReference type="Gene3D" id="2.60.120.650">
    <property type="entry name" value="Cupin"/>
    <property type="match status" value="1"/>
</dbReference>
<organism evidence="17 18">
    <name type="scientific">Cloeon dipterum</name>
    <dbReference type="NCBI Taxonomy" id="197152"/>
    <lineage>
        <taxon>Eukaryota</taxon>
        <taxon>Metazoa</taxon>
        <taxon>Ecdysozoa</taxon>
        <taxon>Arthropoda</taxon>
        <taxon>Hexapoda</taxon>
        <taxon>Insecta</taxon>
        <taxon>Pterygota</taxon>
        <taxon>Palaeoptera</taxon>
        <taxon>Ephemeroptera</taxon>
        <taxon>Pisciforma</taxon>
        <taxon>Baetidae</taxon>
        <taxon>Cloeon</taxon>
    </lineage>
</organism>
<evidence type="ECO:0000313" key="18">
    <source>
        <dbReference type="Proteomes" id="UP000494165"/>
    </source>
</evidence>
<evidence type="ECO:0000256" key="1">
    <source>
        <dbReference type="ARBA" id="ARBA00004123"/>
    </source>
</evidence>
<evidence type="ECO:0000256" key="11">
    <source>
        <dbReference type="ARBA" id="ARBA00023242"/>
    </source>
</evidence>
<accession>A0A8S1CN81</accession>
<dbReference type="SUPFAM" id="SSF51197">
    <property type="entry name" value="Clavaminate synthase-like"/>
    <property type="match status" value="1"/>
</dbReference>
<feature type="domain" description="JmjC" evidence="16">
    <location>
        <begin position="213"/>
        <end position="358"/>
    </location>
</feature>
<feature type="compositionally biased region" description="Polar residues" evidence="15">
    <location>
        <begin position="56"/>
        <end position="74"/>
    </location>
</feature>
<comment type="similarity">
    <text evidence="2">Belongs to the ROX family. NO66 subfamily.</text>
</comment>
<comment type="function">
    <text evidence="12">Oxygenase that can act as both a histone lysine demethylase and a ribosomal histidine hydroxylase. Specifically demethylates 'Lys-4' (H3K4me) and 'Lys-36' (H3K36me) of histone H3, thereby playing a central role in histone code.</text>
</comment>
<keyword evidence="8 14" id="KW-0408">Iron</keyword>
<dbReference type="OrthoDB" id="425950at2759"/>
<dbReference type="Pfam" id="PF08007">
    <property type="entry name" value="JmjC_2"/>
    <property type="match status" value="1"/>
</dbReference>
<evidence type="ECO:0000256" key="4">
    <source>
        <dbReference type="ARBA" id="ARBA00022723"/>
    </source>
</evidence>
<keyword evidence="9 14" id="KW-0805">Transcription regulation</keyword>
<dbReference type="FunFam" id="2.60.120.650:FF:000013">
    <property type="entry name" value="Ribosomal oxygenase 1"/>
    <property type="match status" value="1"/>
</dbReference>
<dbReference type="FunFam" id="3.90.930.40:FF:000001">
    <property type="entry name" value="ribosomal oxygenase 1 isoform X1"/>
    <property type="match status" value="1"/>
</dbReference>
<evidence type="ECO:0000256" key="9">
    <source>
        <dbReference type="ARBA" id="ARBA00023015"/>
    </source>
</evidence>
<feature type="compositionally biased region" description="Basic and acidic residues" evidence="15">
    <location>
        <begin position="12"/>
        <end position="24"/>
    </location>
</feature>
<gene>
    <name evidence="17" type="ORF">CLODIP_2_CD08542</name>
</gene>
<keyword evidence="7 14" id="KW-0560">Oxidoreductase</keyword>
<dbReference type="InterPro" id="IPR003347">
    <property type="entry name" value="JmjC_dom"/>
</dbReference>
<feature type="region of interest" description="Disordered" evidence="15">
    <location>
        <begin position="1"/>
        <end position="74"/>
    </location>
</feature>
<keyword evidence="10 14" id="KW-0804">Transcription</keyword>
<keyword evidence="6 14" id="KW-0223">Dioxygenase</keyword>
<dbReference type="GO" id="GO:0140680">
    <property type="term" value="F:histone H3K36me/H3K36me2 demethylase activity"/>
    <property type="evidence" value="ECO:0007669"/>
    <property type="project" value="UniProtKB-EC"/>
</dbReference>
<feature type="compositionally biased region" description="Basic residues" evidence="15">
    <location>
        <begin position="87"/>
        <end position="96"/>
    </location>
</feature>
<evidence type="ECO:0000256" key="14">
    <source>
        <dbReference type="RuleBase" id="RU366061"/>
    </source>
</evidence>
<evidence type="ECO:0000256" key="12">
    <source>
        <dbReference type="ARBA" id="ARBA00025670"/>
    </source>
</evidence>
<evidence type="ECO:0000256" key="13">
    <source>
        <dbReference type="ARBA" id="ARBA00047915"/>
    </source>
</evidence>
<dbReference type="EC" id="1.14.11.27" evidence="14"/>
<dbReference type="InterPro" id="IPR039994">
    <property type="entry name" value="NO66-like"/>
</dbReference>
<evidence type="ECO:0000256" key="3">
    <source>
        <dbReference type="ARBA" id="ARBA00022491"/>
    </source>
</evidence>
<keyword evidence="3" id="KW-0678">Repressor</keyword>
<keyword evidence="18" id="KW-1185">Reference proteome</keyword>
<dbReference type="GO" id="GO:0005506">
    <property type="term" value="F:iron ion binding"/>
    <property type="evidence" value="ECO:0007669"/>
    <property type="project" value="UniProtKB-UniRule"/>
</dbReference>
<dbReference type="AlphaFoldDB" id="A0A8S1CN81"/>
<evidence type="ECO:0000256" key="8">
    <source>
        <dbReference type="ARBA" id="ARBA00023004"/>
    </source>
</evidence>
<dbReference type="Gene3D" id="1.10.10.1500">
    <property type="entry name" value="JmjC domain-containing ribosomal oxygenase (ROX), dimer domain"/>
    <property type="match status" value="1"/>
</dbReference>
<comment type="catalytic activity">
    <reaction evidence="13 14">
        <text>N(6),N(6)-dimethyl-L-lysyl(36)-[histone H3] + 2 2-oxoglutarate + 2 O2 = L-lysyl(36)-[histone H3] + 2 formaldehyde + 2 succinate + 2 CO2</text>
        <dbReference type="Rhea" id="RHEA:42032"/>
        <dbReference type="Rhea" id="RHEA-COMP:9785"/>
        <dbReference type="Rhea" id="RHEA-COMP:9787"/>
        <dbReference type="ChEBI" id="CHEBI:15379"/>
        <dbReference type="ChEBI" id="CHEBI:16526"/>
        <dbReference type="ChEBI" id="CHEBI:16810"/>
        <dbReference type="ChEBI" id="CHEBI:16842"/>
        <dbReference type="ChEBI" id="CHEBI:29969"/>
        <dbReference type="ChEBI" id="CHEBI:30031"/>
        <dbReference type="ChEBI" id="CHEBI:61976"/>
        <dbReference type="EC" id="1.14.11.27"/>
    </reaction>
</comment>
<evidence type="ECO:0000256" key="6">
    <source>
        <dbReference type="ARBA" id="ARBA00022964"/>
    </source>
</evidence>
<dbReference type="SMART" id="SM00558">
    <property type="entry name" value="JmjC"/>
    <property type="match status" value="1"/>
</dbReference>
<dbReference type="GO" id="GO:0005730">
    <property type="term" value="C:nucleolus"/>
    <property type="evidence" value="ECO:0007669"/>
    <property type="project" value="TreeGrafter"/>
</dbReference>
<evidence type="ECO:0000256" key="10">
    <source>
        <dbReference type="ARBA" id="ARBA00023163"/>
    </source>
</evidence>
<evidence type="ECO:0000313" key="17">
    <source>
        <dbReference type="EMBL" id="CAB3371065.1"/>
    </source>
</evidence>
<evidence type="ECO:0000256" key="15">
    <source>
        <dbReference type="SAM" id="MobiDB-lite"/>
    </source>
</evidence>